<evidence type="ECO:0000256" key="6">
    <source>
        <dbReference type="SAM" id="Phobius"/>
    </source>
</evidence>
<feature type="transmembrane region" description="Helical" evidence="6">
    <location>
        <begin position="113"/>
        <end position="133"/>
    </location>
</feature>
<evidence type="ECO:0000256" key="5">
    <source>
        <dbReference type="ARBA" id="ARBA00023136"/>
    </source>
</evidence>
<feature type="transmembrane region" description="Helical" evidence="6">
    <location>
        <begin position="243"/>
        <end position="272"/>
    </location>
</feature>
<feature type="transmembrane region" description="Helical" evidence="6">
    <location>
        <begin position="7"/>
        <end position="27"/>
    </location>
</feature>
<evidence type="ECO:0000313" key="7">
    <source>
        <dbReference type="EMBL" id="MDN4122162.1"/>
    </source>
</evidence>
<feature type="transmembrane region" description="Helical" evidence="6">
    <location>
        <begin position="83"/>
        <end position="106"/>
    </location>
</feature>
<accession>A0ABT8ELT9</accession>
<organism evidence="7 8">
    <name type="scientific">Alcaligenes endophyticus</name>
    <dbReference type="NCBI Taxonomy" id="1929088"/>
    <lineage>
        <taxon>Bacteria</taxon>
        <taxon>Pseudomonadati</taxon>
        <taxon>Pseudomonadota</taxon>
        <taxon>Betaproteobacteria</taxon>
        <taxon>Burkholderiales</taxon>
        <taxon>Alcaligenaceae</taxon>
        <taxon>Alcaligenes</taxon>
    </lineage>
</organism>
<proteinExistence type="predicted"/>
<keyword evidence="2" id="KW-1003">Cell membrane</keyword>
<dbReference type="RefSeq" id="WP_266123607.1">
    <property type="nucleotide sequence ID" value="NZ_JAJHNU010000004.1"/>
</dbReference>
<evidence type="ECO:0000256" key="3">
    <source>
        <dbReference type="ARBA" id="ARBA00022692"/>
    </source>
</evidence>
<dbReference type="Proteomes" id="UP001168613">
    <property type="component" value="Unassembled WGS sequence"/>
</dbReference>
<keyword evidence="3 6" id="KW-0812">Transmembrane</keyword>
<dbReference type="PANTHER" id="PTHR30482">
    <property type="entry name" value="HIGH-AFFINITY BRANCHED-CHAIN AMINO ACID TRANSPORT SYSTEM PERMEASE"/>
    <property type="match status" value="1"/>
</dbReference>
<keyword evidence="4 6" id="KW-1133">Transmembrane helix</keyword>
<gene>
    <name evidence="7" type="ORF">LMS43_12780</name>
</gene>
<feature type="transmembrane region" description="Helical" evidence="6">
    <location>
        <begin position="58"/>
        <end position="77"/>
    </location>
</feature>
<comment type="subcellular location">
    <subcellularLocation>
        <location evidence="1">Cell membrane</location>
        <topology evidence="1">Multi-pass membrane protein</topology>
    </subcellularLocation>
</comment>
<sequence length="309" mass="33455">MTLKCRLPAPLGLVSFYTLSIVVVLILGDGFLWRFLAEAMLIACAVMCVNVLIGHGGLVTLAQGAVFGSAAYVAAWSSQFLGANLFVMLLLGMLSGALLAALISLLSLRSSGLFFMILTLVCGQLVWEVVFRWRDVSGGADGLRGFPKLSVGGWEINHAAHLFVLASLLAIGAWYCLRSYLHSPAGLALTGLRDQPLRMQALGYQLWRIRLHAALLTGVVCGAAGSLYPFINQYISPTQVHWSFSATLIIMGVIGGIRSLQGAFLGALIYLFIQTYISSYTERWQLVIGLIFVATVLFMPHGLIRRKGS</sequence>
<evidence type="ECO:0000256" key="4">
    <source>
        <dbReference type="ARBA" id="ARBA00022989"/>
    </source>
</evidence>
<evidence type="ECO:0000313" key="8">
    <source>
        <dbReference type="Proteomes" id="UP001168613"/>
    </source>
</evidence>
<name>A0ABT8ELT9_9BURK</name>
<dbReference type="EMBL" id="JAJHNU010000004">
    <property type="protein sequence ID" value="MDN4122162.1"/>
    <property type="molecule type" value="Genomic_DNA"/>
</dbReference>
<protein>
    <submittedName>
        <fullName evidence="7">Branched-chain amino acid ABC transporter permease</fullName>
    </submittedName>
</protein>
<feature type="transmembrane region" description="Helical" evidence="6">
    <location>
        <begin position="159"/>
        <end position="177"/>
    </location>
</feature>
<dbReference type="InterPro" id="IPR001851">
    <property type="entry name" value="ABC_transp_permease"/>
</dbReference>
<feature type="transmembrane region" description="Helical" evidence="6">
    <location>
        <begin position="284"/>
        <end position="304"/>
    </location>
</feature>
<evidence type="ECO:0000256" key="1">
    <source>
        <dbReference type="ARBA" id="ARBA00004651"/>
    </source>
</evidence>
<keyword evidence="8" id="KW-1185">Reference proteome</keyword>
<feature type="transmembrane region" description="Helical" evidence="6">
    <location>
        <begin position="209"/>
        <end position="231"/>
    </location>
</feature>
<keyword evidence="5 6" id="KW-0472">Membrane</keyword>
<feature type="transmembrane region" description="Helical" evidence="6">
    <location>
        <begin position="33"/>
        <end position="53"/>
    </location>
</feature>
<dbReference type="InterPro" id="IPR043428">
    <property type="entry name" value="LivM-like"/>
</dbReference>
<dbReference type="Pfam" id="PF02653">
    <property type="entry name" value="BPD_transp_2"/>
    <property type="match status" value="1"/>
</dbReference>
<reference evidence="7" key="1">
    <citation type="submission" date="2021-11" db="EMBL/GenBank/DDBJ databases">
        <title>Draft genome sequence of Alcaligenes endophyticus type strain CCUG 75668T.</title>
        <authorList>
            <person name="Salva-Serra F."/>
            <person name="Duran R.E."/>
            <person name="Seeger M."/>
            <person name="Moore E.R.B."/>
            <person name="Jaen-Luchoro D."/>
        </authorList>
    </citation>
    <scope>NUCLEOTIDE SEQUENCE</scope>
    <source>
        <strain evidence="7">CCUG 75668</strain>
    </source>
</reference>
<evidence type="ECO:0000256" key="2">
    <source>
        <dbReference type="ARBA" id="ARBA00022475"/>
    </source>
</evidence>
<dbReference type="PANTHER" id="PTHR30482:SF17">
    <property type="entry name" value="ABC TRANSPORTER ATP-BINDING PROTEIN"/>
    <property type="match status" value="1"/>
</dbReference>
<dbReference type="CDD" id="cd06581">
    <property type="entry name" value="TM_PBP1_LivM_like"/>
    <property type="match status" value="1"/>
</dbReference>
<comment type="caution">
    <text evidence="7">The sequence shown here is derived from an EMBL/GenBank/DDBJ whole genome shotgun (WGS) entry which is preliminary data.</text>
</comment>